<evidence type="ECO:0000256" key="3">
    <source>
        <dbReference type="SAM" id="MobiDB-lite"/>
    </source>
</evidence>
<feature type="region of interest" description="Disordered" evidence="3">
    <location>
        <begin position="608"/>
        <end position="649"/>
    </location>
</feature>
<dbReference type="PANTHER" id="PTHR46556:SF1">
    <property type="entry name" value="PLECKSTRIN HOMOLOGY DOMAIN-CONTAINING FAMILY M MEMBER 2"/>
    <property type="match status" value="1"/>
</dbReference>
<feature type="region of interest" description="Disordered" evidence="3">
    <location>
        <begin position="1135"/>
        <end position="1155"/>
    </location>
</feature>
<dbReference type="GO" id="GO:0032418">
    <property type="term" value="P:lysosome localization"/>
    <property type="evidence" value="ECO:0007669"/>
    <property type="project" value="TreeGrafter"/>
</dbReference>
<dbReference type="InterPro" id="IPR053015">
    <property type="entry name" value="PH_domain-containing_M2"/>
</dbReference>
<protein>
    <submittedName>
        <fullName evidence="5">CSON007219 protein</fullName>
    </submittedName>
</protein>
<feature type="compositionally biased region" description="Polar residues" evidence="3">
    <location>
        <begin position="1135"/>
        <end position="1148"/>
    </location>
</feature>
<evidence type="ECO:0000313" key="5">
    <source>
        <dbReference type="EMBL" id="SSX33993.1"/>
    </source>
</evidence>
<dbReference type="SMART" id="SM00233">
    <property type="entry name" value="PH"/>
    <property type="match status" value="1"/>
</dbReference>
<dbReference type="GO" id="GO:0019894">
    <property type="term" value="F:kinesin binding"/>
    <property type="evidence" value="ECO:0007669"/>
    <property type="project" value="TreeGrafter"/>
</dbReference>
<reference evidence="5" key="1">
    <citation type="submission" date="2018-07" db="EMBL/GenBank/DDBJ databases">
        <authorList>
            <person name="Quirk P.G."/>
            <person name="Krulwich T.A."/>
        </authorList>
    </citation>
    <scope>NUCLEOTIDE SEQUENCE</scope>
</reference>
<name>A0A336MZ84_CULSO</name>
<feature type="domain" description="PH" evidence="4">
    <location>
        <begin position="1001"/>
        <end position="1100"/>
    </location>
</feature>
<keyword evidence="2" id="KW-0963">Cytoplasm</keyword>
<dbReference type="InterPro" id="IPR057288">
    <property type="entry name" value="PH_PLEKHM2"/>
</dbReference>
<dbReference type="EMBL" id="UFQT01002725">
    <property type="protein sequence ID" value="SSX33993.1"/>
    <property type="molecule type" value="Genomic_DNA"/>
</dbReference>
<evidence type="ECO:0000256" key="2">
    <source>
        <dbReference type="ARBA" id="ARBA00022490"/>
    </source>
</evidence>
<dbReference type="Gene3D" id="2.30.29.30">
    <property type="entry name" value="Pleckstrin-homology domain (PH domain)/Phosphotyrosine-binding domain (PTB)"/>
    <property type="match status" value="1"/>
</dbReference>
<feature type="compositionally biased region" description="Polar residues" evidence="3">
    <location>
        <begin position="621"/>
        <end position="635"/>
    </location>
</feature>
<dbReference type="InterPro" id="IPR011993">
    <property type="entry name" value="PH-like_dom_sf"/>
</dbReference>
<evidence type="ECO:0000259" key="4">
    <source>
        <dbReference type="PROSITE" id="PS50003"/>
    </source>
</evidence>
<accession>A0A336MZ84</accession>
<feature type="region of interest" description="Disordered" evidence="3">
    <location>
        <begin position="1182"/>
        <end position="1215"/>
    </location>
</feature>
<dbReference type="GO" id="GO:0007030">
    <property type="term" value="P:Golgi organization"/>
    <property type="evidence" value="ECO:0007669"/>
    <property type="project" value="TreeGrafter"/>
</dbReference>
<dbReference type="InterPro" id="IPR001849">
    <property type="entry name" value="PH_domain"/>
</dbReference>
<proteinExistence type="predicted"/>
<dbReference type="GO" id="GO:0010008">
    <property type="term" value="C:endosome membrane"/>
    <property type="evidence" value="ECO:0007669"/>
    <property type="project" value="TreeGrafter"/>
</dbReference>
<dbReference type="VEuPathDB" id="VectorBase:CSON007219"/>
<dbReference type="Pfam" id="PF23142">
    <property type="entry name" value="PH_PLEKHM2"/>
    <property type="match status" value="1"/>
</dbReference>
<dbReference type="GO" id="GO:0032880">
    <property type="term" value="P:regulation of protein localization"/>
    <property type="evidence" value="ECO:0007669"/>
    <property type="project" value="TreeGrafter"/>
</dbReference>
<feature type="compositionally biased region" description="Low complexity" evidence="3">
    <location>
        <begin position="608"/>
        <end position="619"/>
    </location>
</feature>
<feature type="compositionally biased region" description="Polar residues" evidence="3">
    <location>
        <begin position="1199"/>
        <end position="1215"/>
    </location>
</feature>
<feature type="compositionally biased region" description="Basic and acidic residues" evidence="3">
    <location>
        <begin position="451"/>
        <end position="462"/>
    </location>
</feature>
<comment type="subcellular location">
    <subcellularLocation>
        <location evidence="1">Cytoplasm</location>
    </subcellularLocation>
</comment>
<dbReference type="OMA" id="TNDKRSM"/>
<gene>
    <name evidence="5" type="primary">CSON007219</name>
</gene>
<dbReference type="SUPFAM" id="SSF50729">
    <property type="entry name" value="PH domain-like"/>
    <property type="match status" value="1"/>
</dbReference>
<dbReference type="PANTHER" id="PTHR46556">
    <property type="entry name" value="PLECKSTRIN HOMOLOGY DOMAIN-CONTAINING FAMILY M MEMBER 2"/>
    <property type="match status" value="1"/>
</dbReference>
<dbReference type="Pfam" id="PF00169">
    <property type="entry name" value="PH"/>
    <property type="match status" value="1"/>
</dbReference>
<organism evidence="5">
    <name type="scientific">Culicoides sonorensis</name>
    <name type="common">Biting midge</name>
    <dbReference type="NCBI Taxonomy" id="179676"/>
    <lineage>
        <taxon>Eukaryota</taxon>
        <taxon>Metazoa</taxon>
        <taxon>Ecdysozoa</taxon>
        <taxon>Arthropoda</taxon>
        <taxon>Hexapoda</taxon>
        <taxon>Insecta</taxon>
        <taxon>Pterygota</taxon>
        <taxon>Neoptera</taxon>
        <taxon>Endopterygota</taxon>
        <taxon>Diptera</taxon>
        <taxon>Nematocera</taxon>
        <taxon>Chironomoidea</taxon>
        <taxon>Ceratopogonidae</taxon>
        <taxon>Ceratopogoninae</taxon>
        <taxon>Culicoides</taxon>
        <taxon>Monoculicoides</taxon>
    </lineage>
</organism>
<feature type="region of interest" description="Disordered" evidence="3">
    <location>
        <begin position="447"/>
        <end position="489"/>
    </location>
</feature>
<sequence>MEAGLQVLQNPSLVESTNNDNIKAITTSNEIDSPSYGATTDSGVETMSCELNESMVSSGCFEADAFLSSTTVLPDLLIPASEQLITTRNDLDGNSNVDTEKISDEMISSVHSTFDSEIVYRRRKQKTPTKKAPKKRVSFHEDILNNKKTDNIRIEHGFVAYKGGFSKKQMMLTKNSRYSWCSEYGSGQTEMDDDEDSDAQPIYRNACSDVLDFGKTEVFDTEEEKLNCMKYNDNSGVFEYYTMQHKKNRNQFNQLYKCDCSSSNSSLASDDSDPNANNKRNYAQAKSNSCECIGSNQRNNNVISDNCYYSEPNIMDEYNQNDRPKHSWSKEKKPKSSCLKKTKYTVNNMVMPEYNLNRKMQKFNVHHLTTDVTNQILDNSKTLIGSLKDIFGITLPERGVPEGSEDLQPVAECVAETPDDNFQVIQKPKAFLSKSLEGVNRKNTTKTYVHNVDEQLRGKNDEDLYAPTRKNSIKNEDDDNEEEKPEIISTETEPYRNKYIINCESTVFEHTGVSFVYDQQQALGLTPAEEQKPPASTLQKLSNIFKTGVFSNNSSAATSPTGSETDKKIIVKTPTPTDDTNRNVDPKINQTMESSMTSSCSAISETVSTSTNTTTTKDTSQADSKYPTATRTVTSPKRHGRHIASPMRQKTQTIARIMSPDLFNPGNARNTMLSDEFDDILTITTTSDQTDKIDDMVIVDYQSVNDKAVNDYIPSSSSTNQYLRPVMSSSSSKSSLINRFLRNVTQKKILEATIKKNPFFQTKLKSESKLFGNLYVKPPKKCNKDMIEDMNAEIAMEIEENVNEKKRLSTVMSPDEVVEAGQFEGGVGELSIELFHGKILNILRNDTEILMKAFKLYTGYSREGYLTPVLVFLTDKTIYVTNSQRNRLINKFVLPYIELDCILMGPFGNTVLLSNSARDMQQVLLAGGPYPADGLVASLELCARKGGSSLPAIGQLTLDHLAPLQAFVRDNSSVAKSDTFKYYSVVNVPAGSLSDEKEPLGPYLKGFLMHRTVSHSGAMQQWSVGYFLLKAGVLYLFNDSNQKLPTWAVCAKECQGARRALNTGRPHTFELLLRTGSLQLAAPDEYVASEWLQALVQAASGLFEMQDRHKSLGCTLIMTNNHLITLREDFASPLRRNSSVTPSASTMLSPPLKENIDPNLSKKITSLTTSRLMDDCSEISSIRSIPSTPSRQFSDRKSNNSNISTPTKVGSMGKSTSGMIFNDDKSHTNMTSFYGKNSGVEILTCAAIDDMISIKVPSESNELWCIVEFSCQEVRETSDDLTEEFPLSILSEDDPLADHCSRLFRDINKSWELLVAAAFGYPY</sequence>
<evidence type="ECO:0000256" key="1">
    <source>
        <dbReference type="ARBA" id="ARBA00004496"/>
    </source>
</evidence>
<dbReference type="PROSITE" id="PS50003">
    <property type="entry name" value="PH_DOMAIN"/>
    <property type="match status" value="1"/>
</dbReference>
<feature type="compositionally biased region" description="Low complexity" evidence="3">
    <location>
        <begin position="1182"/>
        <end position="1191"/>
    </location>
</feature>